<protein>
    <recommendedName>
        <fullName evidence="4">Chorismate mutase</fullName>
    </recommendedName>
</protein>
<dbReference type="Proteomes" id="UP000632858">
    <property type="component" value="Unassembled WGS sequence"/>
</dbReference>
<feature type="signal peptide" evidence="1">
    <location>
        <begin position="1"/>
        <end position="22"/>
    </location>
</feature>
<accession>A0A917CDL0</accession>
<dbReference type="AlphaFoldDB" id="A0A917CDL0"/>
<dbReference type="EMBL" id="BMFO01000001">
    <property type="protein sequence ID" value="GGF82582.1"/>
    <property type="molecule type" value="Genomic_DNA"/>
</dbReference>
<name>A0A917CDL0_9GAMM</name>
<evidence type="ECO:0008006" key="4">
    <source>
        <dbReference type="Google" id="ProtNLM"/>
    </source>
</evidence>
<reference evidence="2" key="2">
    <citation type="submission" date="2020-09" db="EMBL/GenBank/DDBJ databases">
        <authorList>
            <person name="Sun Q."/>
            <person name="Zhou Y."/>
        </authorList>
    </citation>
    <scope>NUCLEOTIDE SEQUENCE</scope>
    <source>
        <strain evidence="2">CGMCC 1.12726</strain>
    </source>
</reference>
<comment type="caution">
    <text evidence="2">The sequence shown here is derived from an EMBL/GenBank/DDBJ whole genome shotgun (WGS) entry which is preliminary data.</text>
</comment>
<evidence type="ECO:0000313" key="2">
    <source>
        <dbReference type="EMBL" id="GGF82582.1"/>
    </source>
</evidence>
<evidence type="ECO:0000313" key="3">
    <source>
        <dbReference type="Proteomes" id="UP000632858"/>
    </source>
</evidence>
<keyword evidence="1" id="KW-0732">Signal</keyword>
<organism evidence="2 3">
    <name type="scientific">Arenimonas maotaiensis</name>
    <dbReference type="NCBI Taxonomy" id="1446479"/>
    <lineage>
        <taxon>Bacteria</taxon>
        <taxon>Pseudomonadati</taxon>
        <taxon>Pseudomonadota</taxon>
        <taxon>Gammaproteobacteria</taxon>
        <taxon>Lysobacterales</taxon>
        <taxon>Lysobacteraceae</taxon>
        <taxon>Arenimonas</taxon>
    </lineage>
</organism>
<keyword evidence="3" id="KW-1185">Reference proteome</keyword>
<evidence type="ECO:0000256" key="1">
    <source>
        <dbReference type="SAM" id="SignalP"/>
    </source>
</evidence>
<feature type="chain" id="PRO_5037297441" description="Chorismate mutase" evidence="1">
    <location>
        <begin position="23"/>
        <end position="211"/>
    </location>
</feature>
<proteinExistence type="predicted"/>
<dbReference type="RefSeq" id="WP_188446574.1">
    <property type="nucleotide sequence ID" value="NZ_BMFO01000001.1"/>
</dbReference>
<gene>
    <name evidence="2" type="ORF">GCM10010960_00820</name>
</gene>
<reference evidence="2" key="1">
    <citation type="journal article" date="2014" name="Int. J. Syst. Evol. Microbiol.">
        <title>Complete genome sequence of Corynebacterium casei LMG S-19264T (=DSM 44701T), isolated from a smear-ripened cheese.</title>
        <authorList>
            <consortium name="US DOE Joint Genome Institute (JGI-PGF)"/>
            <person name="Walter F."/>
            <person name="Albersmeier A."/>
            <person name="Kalinowski J."/>
            <person name="Ruckert C."/>
        </authorList>
    </citation>
    <scope>NUCLEOTIDE SEQUENCE</scope>
    <source>
        <strain evidence="2">CGMCC 1.12726</strain>
    </source>
</reference>
<sequence length="211" mass="22689">MSPGLRLAALLLLAFCAHRASGADEVTPAQQSRMADVAVRVMPIGRIMEMAAAENPAWPGSADSRLDAERLACLRGNLRAPAYRKVVERRVADYARAEPARFAEDLTVLEGDAGRLFAKLMSAGMESKFSGSENRFDPTALLKDETPEALAQMVLLANDPRYTPLRAMLGIGAQIVDGESGRKVGQAAGLTLMLPALSDAMTVCNVRFEEL</sequence>